<sequence length="404" mass="46139">MSTTINKFLAWIRSGAFLKKTGLAIALWFGLSLIAVMLNVRGNTLNNFIIFKHVYLHTIQQTNLYIEYPQQYSDVNLYGPFFSIVMAPFSFLPDKAGVILWVLLNVSALYYAIRDLPVEKTAQNTILILSSHEMMTASSWLQSNGLTAACIILTFTSLHKGKEGYAAFYLLLATFIKIYGIVGLAFFFFSGKPLRFIAWLIVWSIVFFTAPMLISSADFILQSYGDWKQALIQKSAKNIRLDIHNDYQDISMMGLIRRIFFPALKDSFVIIPALIAFATQYMQYRFFNNTSLRLYILCSVLLFTVIFSTGSESPTYIIAFPAVCLWYILQPKNAWANAMLVFALLLTSFSYSDIFTPWVRTHIARPYALKALPCCILWITIIVQIHKRQFLHAQEILKKELSPA</sequence>
<keyword evidence="2" id="KW-1003">Cell membrane</keyword>
<gene>
    <name evidence="9" type="ORF">QTN47_23695</name>
</gene>
<feature type="transmembrane region" description="Helical" evidence="8">
    <location>
        <begin position="167"/>
        <end position="189"/>
    </location>
</feature>
<reference evidence="9 10" key="1">
    <citation type="submission" date="2023-07" db="EMBL/GenBank/DDBJ databases">
        <authorList>
            <person name="Lian W.-H."/>
        </authorList>
    </citation>
    <scope>NUCLEOTIDE SEQUENCE [LARGE SCALE GENOMIC DNA]</scope>
    <source>
        <strain evidence="9 10">SYSU DXS3180</strain>
    </source>
</reference>
<dbReference type="RefSeq" id="WP_369331950.1">
    <property type="nucleotide sequence ID" value="NZ_JAULBC010000009.1"/>
</dbReference>
<feature type="transmembrane region" description="Helical" evidence="8">
    <location>
        <begin position="134"/>
        <end position="155"/>
    </location>
</feature>
<feature type="transmembrane region" description="Helical" evidence="8">
    <location>
        <begin position="367"/>
        <end position="385"/>
    </location>
</feature>
<protein>
    <submittedName>
        <fullName evidence="9">Glycosyltransferase family 87 protein</fullName>
        <ecNumber evidence="9">2.4.-.-</ecNumber>
    </submittedName>
</protein>
<comment type="subcellular location">
    <subcellularLocation>
        <location evidence="1">Cell membrane</location>
        <topology evidence="1">Multi-pass membrane protein</topology>
    </subcellularLocation>
</comment>
<keyword evidence="4 8" id="KW-0812">Transmembrane</keyword>
<dbReference type="EC" id="2.4.-.-" evidence="9"/>
<evidence type="ECO:0000256" key="5">
    <source>
        <dbReference type="ARBA" id="ARBA00022989"/>
    </source>
</evidence>
<feature type="transmembrane region" description="Helical" evidence="8">
    <location>
        <begin position="290"/>
        <end position="307"/>
    </location>
</feature>
<dbReference type="EMBL" id="JAULBC010000009">
    <property type="protein sequence ID" value="MEX6690537.1"/>
    <property type="molecule type" value="Genomic_DNA"/>
</dbReference>
<accession>A0ABV3ZKW9</accession>
<evidence type="ECO:0000256" key="1">
    <source>
        <dbReference type="ARBA" id="ARBA00004651"/>
    </source>
</evidence>
<evidence type="ECO:0000256" key="2">
    <source>
        <dbReference type="ARBA" id="ARBA00022475"/>
    </source>
</evidence>
<evidence type="ECO:0000256" key="6">
    <source>
        <dbReference type="ARBA" id="ARBA00023136"/>
    </source>
</evidence>
<evidence type="ECO:0000256" key="7">
    <source>
        <dbReference type="ARBA" id="ARBA00024033"/>
    </source>
</evidence>
<dbReference type="Pfam" id="PF09594">
    <property type="entry name" value="GT87"/>
    <property type="match status" value="1"/>
</dbReference>
<dbReference type="GO" id="GO:0016757">
    <property type="term" value="F:glycosyltransferase activity"/>
    <property type="evidence" value="ECO:0007669"/>
    <property type="project" value="UniProtKB-KW"/>
</dbReference>
<dbReference type="InterPro" id="IPR018584">
    <property type="entry name" value="GT87"/>
</dbReference>
<keyword evidence="5 8" id="KW-1133">Transmembrane helix</keyword>
<feature type="transmembrane region" description="Helical" evidence="8">
    <location>
        <begin position="96"/>
        <end position="113"/>
    </location>
</feature>
<keyword evidence="9" id="KW-0328">Glycosyltransferase</keyword>
<keyword evidence="10" id="KW-1185">Reference proteome</keyword>
<comment type="caution">
    <text evidence="9">The sequence shown here is derived from an EMBL/GenBank/DDBJ whole genome shotgun (WGS) entry which is preliminary data.</text>
</comment>
<keyword evidence="3 9" id="KW-0808">Transferase</keyword>
<evidence type="ECO:0000256" key="3">
    <source>
        <dbReference type="ARBA" id="ARBA00022679"/>
    </source>
</evidence>
<evidence type="ECO:0000313" key="10">
    <source>
        <dbReference type="Proteomes" id="UP001560573"/>
    </source>
</evidence>
<evidence type="ECO:0000256" key="4">
    <source>
        <dbReference type="ARBA" id="ARBA00022692"/>
    </source>
</evidence>
<feature type="transmembrane region" description="Helical" evidence="8">
    <location>
        <begin position="196"/>
        <end position="214"/>
    </location>
</feature>
<name>A0ABV3ZKW9_9BACT</name>
<proteinExistence type="inferred from homology"/>
<evidence type="ECO:0000256" key="8">
    <source>
        <dbReference type="SAM" id="Phobius"/>
    </source>
</evidence>
<comment type="similarity">
    <text evidence="7">Belongs to the glycosyltransferase 87 family.</text>
</comment>
<keyword evidence="6 8" id="KW-0472">Membrane</keyword>
<feature type="transmembrane region" description="Helical" evidence="8">
    <location>
        <begin position="313"/>
        <end position="329"/>
    </location>
</feature>
<feature type="transmembrane region" description="Helical" evidence="8">
    <location>
        <begin position="21"/>
        <end position="40"/>
    </location>
</feature>
<organism evidence="9 10">
    <name type="scientific">Danxiaibacter flavus</name>
    <dbReference type="NCBI Taxonomy" id="3049108"/>
    <lineage>
        <taxon>Bacteria</taxon>
        <taxon>Pseudomonadati</taxon>
        <taxon>Bacteroidota</taxon>
        <taxon>Chitinophagia</taxon>
        <taxon>Chitinophagales</taxon>
        <taxon>Chitinophagaceae</taxon>
        <taxon>Danxiaibacter</taxon>
    </lineage>
</organism>
<feature type="transmembrane region" description="Helical" evidence="8">
    <location>
        <begin position="259"/>
        <end position="278"/>
    </location>
</feature>
<feature type="transmembrane region" description="Helical" evidence="8">
    <location>
        <begin position="336"/>
        <end position="355"/>
    </location>
</feature>
<evidence type="ECO:0000313" key="9">
    <source>
        <dbReference type="EMBL" id="MEX6690537.1"/>
    </source>
</evidence>
<dbReference type="Proteomes" id="UP001560573">
    <property type="component" value="Unassembled WGS sequence"/>
</dbReference>